<dbReference type="GeneID" id="63748960"/>
<dbReference type="STRING" id="1073089.A0A1L9RL26"/>
<name>A0A1L9RL26_ASPWE</name>
<gene>
    <name evidence="1" type="ORF">ASPWEDRAFT_28238</name>
</gene>
<sequence>MRLLQLFMSKTADTLSISPKVQKTWRTVVVRLWFKRGFLLQGILAVSALHMANILPVQSNHLCILVASRKDATLHEFRSELDQVTADNCEALFAFSFLIGYFIPASAGTAINPSAHFLKNDFLGSVVEWMRLYFGVGIIHGHQGGKIAKGPLNTFLHEWAHLQKASIDINVEQRALFCVLQLTSRARRYHSQYGLSPEEGHQVQAEANEEIQANSQALKFLIIVFRNSGIFKSNHVNPTSECSFENYNSLNSHINASPDIQ</sequence>
<keyword evidence="2" id="KW-1185">Reference proteome</keyword>
<dbReference type="InterPro" id="IPR053157">
    <property type="entry name" value="Sterol_Uptake_Regulator"/>
</dbReference>
<accession>A0A1L9RL26</accession>
<dbReference type="RefSeq" id="XP_040689297.1">
    <property type="nucleotide sequence ID" value="XM_040833112.1"/>
</dbReference>
<dbReference type="Proteomes" id="UP000184383">
    <property type="component" value="Unassembled WGS sequence"/>
</dbReference>
<dbReference type="EMBL" id="KV878212">
    <property type="protein sequence ID" value="OJJ35621.1"/>
    <property type="molecule type" value="Genomic_DNA"/>
</dbReference>
<evidence type="ECO:0000313" key="1">
    <source>
        <dbReference type="EMBL" id="OJJ35621.1"/>
    </source>
</evidence>
<dbReference type="AlphaFoldDB" id="A0A1L9RL26"/>
<organism evidence="1 2">
    <name type="scientific">Aspergillus wentii DTO 134E9</name>
    <dbReference type="NCBI Taxonomy" id="1073089"/>
    <lineage>
        <taxon>Eukaryota</taxon>
        <taxon>Fungi</taxon>
        <taxon>Dikarya</taxon>
        <taxon>Ascomycota</taxon>
        <taxon>Pezizomycotina</taxon>
        <taxon>Eurotiomycetes</taxon>
        <taxon>Eurotiomycetidae</taxon>
        <taxon>Eurotiales</taxon>
        <taxon>Aspergillaceae</taxon>
        <taxon>Aspergillus</taxon>
        <taxon>Aspergillus subgen. Cremei</taxon>
    </lineage>
</organism>
<dbReference type="OrthoDB" id="416217at2759"/>
<reference evidence="2" key="1">
    <citation type="journal article" date="2017" name="Genome Biol.">
        <title>Comparative genomics reveals high biological diversity and specific adaptations in the industrially and medically important fungal genus Aspergillus.</title>
        <authorList>
            <person name="de Vries R.P."/>
            <person name="Riley R."/>
            <person name="Wiebenga A."/>
            <person name="Aguilar-Osorio G."/>
            <person name="Amillis S."/>
            <person name="Uchima C.A."/>
            <person name="Anderluh G."/>
            <person name="Asadollahi M."/>
            <person name="Askin M."/>
            <person name="Barry K."/>
            <person name="Battaglia E."/>
            <person name="Bayram O."/>
            <person name="Benocci T."/>
            <person name="Braus-Stromeyer S.A."/>
            <person name="Caldana C."/>
            <person name="Canovas D."/>
            <person name="Cerqueira G.C."/>
            <person name="Chen F."/>
            <person name="Chen W."/>
            <person name="Choi C."/>
            <person name="Clum A."/>
            <person name="Dos Santos R.A."/>
            <person name="Damasio A.R."/>
            <person name="Diallinas G."/>
            <person name="Emri T."/>
            <person name="Fekete E."/>
            <person name="Flipphi M."/>
            <person name="Freyberg S."/>
            <person name="Gallo A."/>
            <person name="Gournas C."/>
            <person name="Habgood R."/>
            <person name="Hainaut M."/>
            <person name="Harispe M.L."/>
            <person name="Henrissat B."/>
            <person name="Hilden K.S."/>
            <person name="Hope R."/>
            <person name="Hossain A."/>
            <person name="Karabika E."/>
            <person name="Karaffa L."/>
            <person name="Karanyi Z."/>
            <person name="Krasevec N."/>
            <person name="Kuo A."/>
            <person name="Kusch H."/>
            <person name="LaButti K."/>
            <person name="Lagendijk E.L."/>
            <person name="Lapidus A."/>
            <person name="Levasseur A."/>
            <person name="Lindquist E."/>
            <person name="Lipzen A."/>
            <person name="Logrieco A.F."/>
            <person name="MacCabe A."/>
            <person name="Maekelae M.R."/>
            <person name="Malavazi I."/>
            <person name="Melin P."/>
            <person name="Meyer V."/>
            <person name="Mielnichuk N."/>
            <person name="Miskei M."/>
            <person name="Molnar A.P."/>
            <person name="Mule G."/>
            <person name="Ngan C.Y."/>
            <person name="Orejas M."/>
            <person name="Orosz E."/>
            <person name="Ouedraogo J.P."/>
            <person name="Overkamp K.M."/>
            <person name="Park H.-S."/>
            <person name="Perrone G."/>
            <person name="Piumi F."/>
            <person name="Punt P.J."/>
            <person name="Ram A.F."/>
            <person name="Ramon A."/>
            <person name="Rauscher S."/>
            <person name="Record E."/>
            <person name="Riano-Pachon D.M."/>
            <person name="Robert V."/>
            <person name="Roehrig J."/>
            <person name="Ruller R."/>
            <person name="Salamov A."/>
            <person name="Salih N.S."/>
            <person name="Samson R.A."/>
            <person name="Sandor E."/>
            <person name="Sanguinetti M."/>
            <person name="Schuetze T."/>
            <person name="Sepcic K."/>
            <person name="Shelest E."/>
            <person name="Sherlock G."/>
            <person name="Sophianopoulou V."/>
            <person name="Squina F.M."/>
            <person name="Sun H."/>
            <person name="Susca A."/>
            <person name="Todd R.B."/>
            <person name="Tsang A."/>
            <person name="Unkles S.E."/>
            <person name="van de Wiele N."/>
            <person name="van Rossen-Uffink D."/>
            <person name="Oliveira J.V."/>
            <person name="Vesth T.C."/>
            <person name="Visser J."/>
            <person name="Yu J.-H."/>
            <person name="Zhou M."/>
            <person name="Andersen M.R."/>
            <person name="Archer D.B."/>
            <person name="Baker S.E."/>
            <person name="Benoit I."/>
            <person name="Brakhage A.A."/>
            <person name="Braus G.H."/>
            <person name="Fischer R."/>
            <person name="Frisvad J.C."/>
            <person name="Goldman G.H."/>
            <person name="Houbraken J."/>
            <person name="Oakley B."/>
            <person name="Pocsi I."/>
            <person name="Scazzocchio C."/>
            <person name="Seiboth B."/>
            <person name="vanKuyk P.A."/>
            <person name="Wortman J."/>
            <person name="Dyer P.S."/>
            <person name="Grigoriev I.V."/>
        </authorList>
    </citation>
    <scope>NUCLEOTIDE SEQUENCE [LARGE SCALE GENOMIC DNA]</scope>
    <source>
        <strain evidence="2">DTO 134E9</strain>
    </source>
</reference>
<dbReference type="PANTHER" id="PTHR47784">
    <property type="entry name" value="STEROL UPTAKE CONTROL PROTEIN 2"/>
    <property type="match status" value="1"/>
</dbReference>
<dbReference type="InterPro" id="IPR021858">
    <property type="entry name" value="Fun_TF"/>
</dbReference>
<dbReference type="Pfam" id="PF11951">
    <property type="entry name" value="Fungal_trans_2"/>
    <property type="match status" value="1"/>
</dbReference>
<proteinExistence type="predicted"/>
<evidence type="ECO:0008006" key="3">
    <source>
        <dbReference type="Google" id="ProtNLM"/>
    </source>
</evidence>
<evidence type="ECO:0000313" key="2">
    <source>
        <dbReference type="Proteomes" id="UP000184383"/>
    </source>
</evidence>
<dbReference type="VEuPathDB" id="FungiDB:ASPWEDRAFT_28238"/>
<dbReference type="PANTHER" id="PTHR47784:SF5">
    <property type="entry name" value="STEROL UPTAKE CONTROL PROTEIN 2"/>
    <property type="match status" value="1"/>
</dbReference>
<protein>
    <recommendedName>
        <fullName evidence="3">Transcription factor domain-containing protein</fullName>
    </recommendedName>
</protein>
<dbReference type="GO" id="GO:0001228">
    <property type="term" value="F:DNA-binding transcription activator activity, RNA polymerase II-specific"/>
    <property type="evidence" value="ECO:0007669"/>
    <property type="project" value="TreeGrafter"/>
</dbReference>